<dbReference type="STRING" id="1841861.GCA_900157365_05256"/>
<proteinExistence type="predicted"/>
<evidence type="ECO:0000313" key="2">
    <source>
        <dbReference type="Proteomes" id="UP000240424"/>
    </source>
</evidence>
<dbReference type="Proteomes" id="UP000240424">
    <property type="component" value="Unassembled WGS sequence"/>
</dbReference>
<sequence>MSRKEIGMHQVGVLTSAQAAGRAMAPICQGYLALQSIPGQRQMAGMAGAIERASGRPISGR</sequence>
<evidence type="ECO:0000313" key="1">
    <source>
        <dbReference type="EMBL" id="SPM38872.1"/>
    </source>
</evidence>
<gene>
    <name evidence="1" type="ORF">MNAB215_1053</name>
</gene>
<dbReference type="AlphaFoldDB" id="A0A2U3P533"/>
<protein>
    <submittedName>
        <fullName evidence="1">Mycobacterium numidiamassiliense ORFan</fullName>
    </submittedName>
</protein>
<reference evidence="1 2" key="1">
    <citation type="submission" date="2017-01" db="EMBL/GenBank/DDBJ databases">
        <authorList>
            <consortium name="Urmite Genomes"/>
        </authorList>
    </citation>
    <scope>NUCLEOTIDE SEQUENCE [LARGE SCALE GENOMIC DNA]</scope>
    <source>
        <strain evidence="1 2">AB215</strain>
    </source>
</reference>
<organism evidence="1 2">
    <name type="scientific">Mycobacterium numidiamassiliense</name>
    <dbReference type="NCBI Taxonomy" id="1841861"/>
    <lineage>
        <taxon>Bacteria</taxon>
        <taxon>Bacillati</taxon>
        <taxon>Actinomycetota</taxon>
        <taxon>Actinomycetes</taxon>
        <taxon>Mycobacteriales</taxon>
        <taxon>Mycobacteriaceae</taxon>
        <taxon>Mycobacterium</taxon>
    </lineage>
</organism>
<accession>A0A2U3P533</accession>
<dbReference type="EMBL" id="FUEZ01000003">
    <property type="protein sequence ID" value="SPM38872.1"/>
    <property type="molecule type" value="Genomic_DNA"/>
</dbReference>
<keyword evidence="2" id="KW-1185">Reference proteome</keyword>
<name>A0A2U3P533_9MYCO</name>